<dbReference type="OrthoDB" id="953239at2"/>
<evidence type="ECO:0000313" key="1">
    <source>
        <dbReference type="EMBL" id="EHQ02820.1"/>
    </source>
</evidence>
<dbReference type="eggNOG" id="ENOG50316WB">
    <property type="taxonomic scope" value="Bacteria"/>
</dbReference>
<dbReference type="HOGENOM" id="CLU_134435_0_0_10"/>
<reference evidence="2" key="1">
    <citation type="journal article" date="2012" name="Stand. Genomic Sci.">
        <title>Genome sequence of the Antarctic rhodopsins-containing flavobacterium Gillisia limnaea type strain (R-8282(T)).</title>
        <authorList>
            <person name="Riedel T."/>
            <person name="Held B."/>
            <person name="Nolan M."/>
            <person name="Lucas S."/>
            <person name="Lapidus A."/>
            <person name="Tice H."/>
            <person name="Del Rio T.G."/>
            <person name="Cheng J.F."/>
            <person name="Han C."/>
            <person name="Tapia R."/>
            <person name="Goodwin L.A."/>
            <person name="Pitluck S."/>
            <person name="Liolios K."/>
            <person name="Mavromatis K."/>
            <person name="Pagani I."/>
            <person name="Ivanova N."/>
            <person name="Mikhailova N."/>
            <person name="Pati A."/>
            <person name="Chen A."/>
            <person name="Palaniappan K."/>
            <person name="Land M."/>
            <person name="Rohde M."/>
            <person name="Tindall B.J."/>
            <person name="Detter J.C."/>
            <person name="Goker M."/>
            <person name="Bristow J."/>
            <person name="Eisen J.A."/>
            <person name="Markowitz V."/>
            <person name="Hugenholtz P."/>
            <person name="Kyrpides N.C."/>
            <person name="Klenk H.P."/>
            <person name="Woyke T."/>
        </authorList>
    </citation>
    <scope>NUCLEOTIDE SEQUENCE [LARGE SCALE GENOMIC DNA]</scope>
    <source>
        <strain evidence="2">DSM 15749 / LMG 21470 / R-8282</strain>
    </source>
</reference>
<proteinExistence type="predicted"/>
<organism evidence="1 2">
    <name type="scientific">Gillisia limnaea (strain DSM 15749 / LMG 21470 / R-8282)</name>
    <dbReference type="NCBI Taxonomy" id="865937"/>
    <lineage>
        <taxon>Bacteria</taxon>
        <taxon>Pseudomonadati</taxon>
        <taxon>Bacteroidota</taxon>
        <taxon>Flavobacteriia</taxon>
        <taxon>Flavobacteriales</taxon>
        <taxon>Flavobacteriaceae</taxon>
        <taxon>Gillisia</taxon>
    </lineage>
</organism>
<sequence length="131" mass="14978">MKKDIKIPKSAGIYMGVAREKSEEFQTMEWNAYLINDRDIAIEMVLIVSKGFDKEIKTATMRHSVKVLAAKSFAKIEFLQEELLQLTNEFAVTYFADGKMYERTFVFSENSIKESGLVELPIIKTPGILCK</sequence>
<dbReference type="AlphaFoldDB" id="H2BUX2"/>
<dbReference type="STRING" id="865937.Gilli_2187"/>
<dbReference type="EMBL" id="JH594606">
    <property type="protein sequence ID" value="EHQ02820.1"/>
    <property type="molecule type" value="Genomic_DNA"/>
</dbReference>
<gene>
    <name evidence="1" type="ORF">Gilli_2187</name>
</gene>
<evidence type="ECO:0008006" key="3">
    <source>
        <dbReference type="Google" id="ProtNLM"/>
    </source>
</evidence>
<keyword evidence="2" id="KW-1185">Reference proteome</keyword>
<accession>H2BUX2</accession>
<dbReference type="RefSeq" id="WP_006989130.1">
    <property type="nucleotide sequence ID" value="NZ_JH594606.1"/>
</dbReference>
<evidence type="ECO:0000313" key="2">
    <source>
        <dbReference type="Proteomes" id="UP000003844"/>
    </source>
</evidence>
<name>H2BUX2_GILLR</name>
<protein>
    <recommendedName>
        <fullName evidence="3">Phenylalanyl-tRNA synthetase subunit alpha</fullName>
    </recommendedName>
</protein>
<dbReference type="Proteomes" id="UP000003844">
    <property type="component" value="Unassembled WGS sequence"/>
</dbReference>